<dbReference type="Proteomes" id="UP000547614">
    <property type="component" value="Unassembled WGS sequence"/>
</dbReference>
<protein>
    <recommendedName>
        <fullName evidence="4">Cache domain-containing protein</fullName>
    </recommendedName>
</protein>
<keyword evidence="1" id="KW-0472">Membrane</keyword>
<proteinExistence type="predicted"/>
<accession>A0A839V4G2</accession>
<reference evidence="2 3" key="1">
    <citation type="submission" date="2020-08" db="EMBL/GenBank/DDBJ databases">
        <title>Genomic Encyclopedia of Type Strains, Phase III (KMG-III): the genomes of soil and plant-associated and newly described type strains.</title>
        <authorList>
            <person name="Whitman W."/>
        </authorList>
    </citation>
    <scope>NUCLEOTIDE SEQUENCE [LARGE SCALE GENOMIC DNA]</scope>
    <source>
        <strain evidence="2 3">CECT 7282</strain>
    </source>
</reference>
<keyword evidence="1" id="KW-1133">Transmembrane helix</keyword>
<gene>
    <name evidence="2" type="ORF">FHR94_001806</name>
</gene>
<evidence type="ECO:0008006" key="4">
    <source>
        <dbReference type="Google" id="ProtNLM"/>
    </source>
</evidence>
<sequence>MLPPPGPARLVFAIALVVAVTTFAIAAGLARVDHSARTETTQNWLSGIRAEATVAAESLSGDMRHLSDLADALVAELESGTLPTDRIESRLQAMVGAHPYVFGVGVMFRPHAYAADRRLYAPYIVKRNGQHRLVWVDEVYDYTHPEHAWYHQGTTHAGWLEPFFGQASQAMLALYCAPFRLPEPQRRRPELETDGTVCIDYSIEDVWALVGALDLGDTGYAMVVTDQGTFVSHPRRDYVRQGLTLLDLAERLDDPSLRQLAEQASDEQRGTIAHTSELTGQASWIFHDPIAASDWTLAVVAFIDEIPLDRARHKYRQILITIALVVGASGLVVLLVAYRLGSEPVLWSGSLAIAVLFLLGVVNIWALEFAEVGRDPPGAVMLVDRAGIASYLDDYVEESRLQRLGDPLRVPTGIYLESIRFETPHDFVVTGFAWQRYRRPDQDHLTRGIFFPDSVPEQDVREELYRFRDGDHEVVGWFFKTTLHQPSDHSRFPIDVKTLRLRIWHPDMTRNAVLVPELSAYRLIHPTALPGMKPGFRLPGWQLERSFFAYRFHDYRSDFGIRGNALMGGFPELTYHLTLRRNITDAFISNQIPLFVAAIMLFAMLMIDTREQARASLHGFNTATVLATAAAIFFIILLAHIDIRSRYATEQIMYLEYFYFITYFTIVAISINAFMLTASNDLPFFHYRDNLIPKLLFWPLLHGAFFVVTVYVFL</sequence>
<name>A0A839V4G2_9GAMM</name>
<organism evidence="2 3">
    <name type="scientific">Halomonas cerina</name>
    <dbReference type="NCBI Taxonomy" id="447424"/>
    <lineage>
        <taxon>Bacteria</taxon>
        <taxon>Pseudomonadati</taxon>
        <taxon>Pseudomonadota</taxon>
        <taxon>Gammaproteobacteria</taxon>
        <taxon>Oceanospirillales</taxon>
        <taxon>Halomonadaceae</taxon>
        <taxon>Halomonas</taxon>
    </lineage>
</organism>
<dbReference type="CDD" id="cd12913">
    <property type="entry name" value="PDC1_MCP_like"/>
    <property type="match status" value="1"/>
</dbReference>
<dbReference type="EMBL" id="JACHXP010000007">
    <property type="protein sequence ID" value="MBB3190573.1"/>
    <property type="molecule type" value="Genomic_DNA"/>
</dbReference>
<feature type="transmembrane region" description="Helical" evidence="1">
    <location>
        <begin position="346"/>
        <end position="367"/>
    </location>
</feature>
<dbReference type="CDD" id="cd12912">
    <property type="entry name" value="PDC2_MCP_like"/>
    <property type="match status" value="1"/>
</dbReference>
<dbReference type="RefSeq" id="WP_183325305.1">
    <property type="nucleotide sequence ID" value="NZ_JACHXP010000007.1"/>
</dbReference>
<dbReference type="AlphaFoldDB" id="A0A839V4G2"/>
<feature type="transmembrane region" description="Helical" evidence="1">
    <location>
        <begin position="653"/>
        <end position="675"/>
    </location>
</feature>
<evidence type="ECO:0000256" key="1">
    <source>
        <dbReference type="SAM" id="Phobius"/>
    </source>
</evidence>
<dbReference type="Gene3D" id="3.30.450.20">
    <property type="entry name" value="PAS domain"/>
    <property type="match status" value="2"/>
</dbReference>
<evidence type="ECO:0000313" key="2">
    <source>
        <dbReference type="EMBL" id="MBB3190573.1"/>
    </source>
</evidence>
<keyword evidence="3" id="KW-1185">Reference proteome</keyword>
<feature type="transmembrane region" description="Helical" evidence="1">
    <location>
        <begin position="318"/>
        <end position="340"/>
    </location>
</feature>
<comment type="caution">
    <text evidence="2">The sequence shown here is derived from an EMBL/GenBank/DDBJ whole genome shotgun (WGS) entry which is preliminary data.</text>
</comment>
<keyword evidence="1" id="KW-0812">Transmembrane</keyword>
<feature type="transmembrane region" description="Helical" evidence="1">
    <location>
        <begin position="587"/>
        <end position="607"/>
    </location>
</feature>
<evidence type="ECO:0000313" key="3">
    <source>
        <dbReference type="Proteomes" id="UP000547614"/>
    </source>
</evidence>
<feature type="transmembrane region" description="Helical" evidence="1">
    <location>
        <begin position="619"/>
        <end position="641"/>
    </location>
</feature>
<feature type="transmembrane region" description="Helical" evidence="1">
    <location>
        <begin position="695"/>
        <end position="713"/>
    </location>
</feature>
<feature type="transmembrane region" description="Helical" evidence="1">
    <location>
        <begin position="12"/>
        <end position="30"/>
    </location>
</feature>